<protein>
    <recommendedName>
        <fullName evidence="3">Lipoprotein</fullName>
    </recommendedName>
</protein>
<accession>A0ABS9DBD7</accession>
<gene>
    <name evidence="1" type="ORF">L0668_19230</name>
</gene>
<evidence type="ECO:0000313" key="1">
    <source>
        <dbReference type="EMBL" id="MCF2950249.1"/>
    </source>
</evidence>
<keyword evidence="2" id="KW-1185">Reference proteome</keyword>
<dbReference type="EMBL" id="JAKGAS010000016">
    <property type="protein sequence ID" value="MCF2950249.1"/>
    <property type="molecule type" value="Genomic_DNA"/>
</dbReference>
<organism evidence="1 2">
    <name type="scientific">Paraglaciecola algarum</name>
    <dbReference type="NCBI Taxonomy" id="3050085"/>
    <lineage>
        <taxon>Bacteria</taxon>
        <taxon>Pseudomonadati</taxon>
        <taxon>Pseudomonadota</taxon>
        <taxon>Gammaproteobacteria</taxon>
        <taxon>Alteromonadales</taxon>
        <taxon>Alteromonadaceae</taxon>
        <taxon>Paraglaciecola</taxon>
    </lineage>
</organism>
<evidence type="ECO:0008006" key="3">
    <source>
        <dbReference type="Google" id="ProtNLM"/>
    </source>
</evidence>
<dbReference type="PROSITE" id="PS51257">
    <property type="entry name" value="PROKAR_LIPOPROTEIN"/>
    <property type="match status" value="1"/>
</dbReference>
<dbReference type="Proteomes" id="UP001521137">
    <property type="component" value="Unassembled WGS sequence"/>
</dbReference>
<name>A0ABS9DBD7_9ALTE</name>
<reference evidence="1 2" key="1">
    <citation type="submission" date="2022-01" db="EMBL/GenBank/DDBJ databases">
        <title>Paraglaciecola sp. G1-23.</title>
        <authorList>
            <person name="Jin M.S."/>
            <person name="Han D.M."/>
            <person name="Kim H.M."/>
            <person name="Jeon C.O."/>
        </authorList>
    </citation>
    <scope>NUCLEOTIDE SEQUENCE [LARGE SCALE GENOMIC DNA]</scope>
    <source>
        <strain evidence="1 2">G1-23</strain>
    </source>
</reference>
<proteinExistence type="predicted"/>
<evidence type="ECO:0000313" key="2">
    <source>
        <dbReference type="Proteomes" id="UP001521137"/>
    </source>
</evidence>
<sequence>MKNGTINLRKIASLILIPLPLFSIPIFALSSCTTIDTKDEYARAAGSQQACLHQAETQYEITIFDQKNKDNNGKMKTKTTCAHVIAQSDIEKQNMKK</sequence>
<dbReference type="RefSeq" id="WP_235314350.1">
    <property type="nucleotide sequence ID" value="NZ_JAKGAS010000016.1"/>
</dbReference>
<comment type="caution">
    <text evidence="1">The sequence shown here is derived from an EMBL/GenBank/DDBJ whole genome shotgun (WGS) entry which is preliminary data.</text>
</comment>